<gene>
    <name evidence="2" type="ORF">GCM10007301_47870</name>
</gene>
<dbReference type="RefSeq" id="WP_188583397.1">
    <property type="nucleotide sequence ID" value="NZ_BMCT01000009.1"/>
</dbReference>
<organism evidence="2 3">
    <name type="scientific">Azorhizobium oxalatiphilum</name>
    <dbReference type="NCBI Taxonomy" id="980631"/>
    <lineage>
        <taxon>Bacteria</taxon>
        <taxon>Pseudomonadati</taxon>
        <taxon>Pseudomonadota</taxon>
        <taxon>Alphaproteobacteria</taxon>
        <taxon>Hyphomicrobiales</taxon>
        <taxon>Xanthobacteraceae</taxon>
        <taxon>Azorhizobium</taxon>
    </lineage>
</organism>
<evidence type="ECO:0000256" key="1">
    <source>
        <dbReference type="SAM" id="MobiDB-lite"/>
    </source>
</evidence>
<feature type="region of interest" description="Disordered" evidence="1">
    <location>
        <begin position="378"/>
        <end position="434"/>
    </location>
</feature>
<feature type="compositionally biased region" description="Low complexity" evidence="1">
    <location>
        <begin position="378"/>
        <end position="398"/>
    </location>
</feature>
<accession>A0A917CBF8</accession>
<evidence type="ECO:0000313" key="3">
    <source>
        <dbReference type="Proteomes" id="UP000606044"/>
    </source>
</evidence>
<proteinExistence type="predicted"/>
<dbReference type="EMBL" id="BMCT01000009">
    <property type="protein sequence ID" value="GGF82189.1"/>
    <property type="molecule type" value="Genomic_DNA"/>
</dbReference>
<evidence type="ECO:0000313" key="2">
    <source>
        <dbReference type="EMBL" id="GGF82189.1"/>
    </source>
</evidence>
<keyword evidence="3" id="KW-1185">Reference proteome</keyword>
<reference evidence="2" key="1">
    <citation type="journal article" date="2014" name="Int. J. Syst. Evol. Microbiol.">
        <title>Complete genome sequence of Corynebacterium casei LMG S-19264T (=DSM 44701T), isolated from a smear-ripened cheese.</title>
        <authorList>
            <consortium name="US DOE Joint Genome Institute (JGI-PGF)"/>
            <person name="Walter F."/>
            <person name="Albersmeier A."/>
            <person name="Kalinowski J."/>
            <person name="Ruckert C."/>
        </authorList>
    </citation>
    <scope>NUCLEOTIDE SEQUENCE</scope>
    <source>
        <strain evidence="2">CCM 7897</strain>
    </source>
</reference>
<protein>
    <submittedName>
        <fullName evidence="2">Uncharacterized protein</fullName>
    </submittedName>
</protein>
<dbReference type="AlphaFoldDB" id="A0A917CBF8"/>
<feature type="region of interest" description="Disordered" evidence="1">
    <location>
        <begin position="47"/>
        <end position="67"/>
    </location>
</feature>
<sequence length="434" mass="45521">MSDFRPLSFSSFDQGFTNLRQQAERAQNDLDIAGGVALLGITASGAAPQGQGASPGAAATPGQPSPGLLAAVQADPSRLTRLLSSQSPGARAMGAAIVERLNPTPRQGQFFQTADGVLYGDPNTQSVRQVYQSPAKPQIIQTQDGSVVAVDPRAQQATPLFQAGPKAPAGFQAKAGGGLEPIPGGPEDQAAVASRRAEQAISAGYEPGTPEFKSFVSTGKLPSASVMAAGQPKPLPAAALKMQNEDLEIIQAAQSINQQLGNAEAQITSGQLALGPMSNFISGAKNWVGNSDQNSRNYASFIATLEKVRNDSLRLNKGVQTEGDAVRAWNELFQNINDQKLVKQRIKEITGLNQQAMEFRQNRINQIRTNYGHSDLDAASVVPGAAPTAGAAPQTSQPSQARASADPMEGRTASGPNGQKLIRRNGQWVPLNGQ</sequence>
<comment type="caution">
    <text evidence="2">The sequence shown here is derived from an EMBL/GenBank/DDBJ whole genome shotgun (WGS) entry which is preliminary data.</text>
</comment>
<dbReference type="Proteomes" id="UP000606044">
    <property type="component" value="Unassembled WGS sequence"/>
</dbReference>
<reference evidence="2" key="2">
    <citation type="submission" date="2020-09" db="EMBL/GenBank/DDBJ databases">
        <authorList>
            <person name="Sun Q."/>
            <person name="Sedlacek I."/>
        </authorList>
    </citation>
    <scope>NUCLEOTIDE SEQUENCE</scope>
    <source>
        <strain evidence="2">CCM 7897</strain>
    </source>
</reference>
<name>A0A917CBF8_9HYPH</name>